<dbReference type="EMBL" id="JAECZC010000019">
    <property type="protein sequence ID" value="MBH8563111.1"/>
    <property type="molecule type" value="Genomic_DNA"/>
</dbReference>
<accession>A0A8J7HNU6</accession>
<dbReference type="AlphaFoldDB" id="A0A8J7HNU6"/>
<comment type="caution">
    <text evidence="2">The sequence shown here is derived from an EMBL/GenBank/DDBJ whole genome shotgun (WGS) entry which is preliminary data.</text>
</comment>
<organism evidence="2 3">
    <name type="scientific">Amazonocrinis nigriterrae CENA67</name>
    <dbReference type="NCBI Taxonomy" id="2794033"/>
    <lineage>
        <taxon>Bacteria</taxon>
        <taxon>Bacillati</taxon>
        <taxon>Cyanobacteriota</taxon>
        <taxon>Cyanophyceae</taxon>
        <taxon>Nostocales</taxon>
        <taxon>Nostocaceae</taxon>
        <taxon>Amazonocrinis</taxon>
        <taxon>Amazonocrinis nigriterrae</taxon>
    </lineage>
</organism>
<dbReference type="Gene3D" id="1.25.40.620">
    <property type="match status" value="1"/>
</dbReference>
<dbReference type="PANTHER" id="PTHR34800">
    <property type="entry name" value="TETRAPYRROLE-BINDING PROTEIN, CHLOROPLASTIC"/>
    <property type="match status" value="1"/>
</dbReference>
<dbReference type="Pfam" id="PF05419">
    <property type="entry name" value="GUN4"/>
    <property type="match status" value="1"/>
</dbReference>
<dbReference type="InterPro" id="IPR008629">
    <property type="entry name" value="GUN4-like"/>
</dbReference>
<dbReference type="Proteomes" id="UP000632766">
    <property type="component" value="Unassembled WGS sequence"/>
</dbReference>
<dbReference type="SUPFAM" id="SSF140869">
    <property type="entry name" value="GUN4-like"/>
    <property type="match status" value="1"/>
</dbReference>
<feature type="non-terminal residue" evidence="2">
    <location>
        <position position="298"/>
    </location>
</feature>
<feature type="domain" description="GUN4-like" evidence="1">
    <location>
        <begin position="154"/>
        <end position="284"/>
    </location>
</feature>
<dbReference type="InterPro" id="IPR037215">
    <property type="entry name" value="GUN4-like_sf"/>
</dbReference>
<evidence type="ECO:0000259" key="1">
    <source>
        <dbReference type="Pfam" id="PF05419"/>
    </source>
</evidence>
<proteinExistence type="predicted"/>
<dbReference type="GO" id="GO:0046906">
    <property type="term" value="F:tetrapyrrole binding"/>
    <property type="evidence" value="ECO:0007669"/>
    <property type="project" value="TreeGrafter"/>
</dbReference>
<evidence type="ECO:0000313" key="2">
    <source>
        <dbReference type="EMBL" id="MBH8563111.1"/>
    </source>
</evidence>
<reference evidence="2 3" key="1">
    <citation type="journal article" date="2021" name="Int. J. Syst. Evol. Microbiol.">
        <title>Amazonocrinis nigriterrae gen. nov., sp. nov., Atlanticothrix silvestris gen. nov., sp. nov. and Dendronalium phyllosphericum gen. nov., sp. nov., nostocacean cyanobacteria from Brazilian environments.</title>
        <authorList>
            <person name="Alvarenga D.O."/>
            <person name="Andreote A.P.D."/>
            <person name="Branco L.H.Z."/>
            <person name="Delbaje E."/>
            <person name="Cruz R.B."/>
            <person name="Varani A.M."/>
            <person name="Fiore M.F."/>
        </authorList>
    </citation>
    <scope>NUCLEOTIDE SEQUENCE [LARGE SCALE GENOMIC DNA]</scope>
    <source>
        <strain evidence="2 3">CENA67</strain>
    </source>
</reference>
<keyword evidence="3" id="KW-1185">Reference proteome</keyword>
<dbReference type="Gene3D" id="1.10.10.1770">
    <property type="entry name" value="Gun4-like"/>
    <property type="match status" value="1"/>
</dbReference>
<name>A0A8J7HNU6_9NOST</name>
<dbReference type="CDD" id="cd16383">
    <property type="entry name" value="GUN4"/>
    <property type="match status" value="1"/>
</dbReference>
<evidence type="ECO:0000313" key="3">
    <source>
        <dbReference type="Proteomes" id="UP000632766"/>
    </source>
</evidence>
<dbReference type="PANTHER" id="PTHR34800:SF1">
    <property type="entry name" value="TETRAPYRROLE-BINDING PROTEIN, CHLOROPLASTIC"/>
    <property type="match status" value="1"/>
</dbReference>
<sequence length="298" mass="34437">MVAPALDYNPRRLKQFLNLFRLKTYIASNTGLFDEIVFSGTSINQLLTLEQLGKFTAIAVKWPRLIVDLDVDRQLLKNLQKAALNHTADFDLSQCNEITKYWGSKLKLIELLRYPQYHASQSEIIDIDEKYSLEKVDVDKLLQVSPGTQDDLSSERGVDYTKLRDFLAARNWKEADNETYLVMLQAVGREEGDWLRPDELLNFPCTDLHTIDRLWVKYSNGRFGFSVQKNIYLEVGGKLDGKFDEEVWIKFGDRVGWRVEENWIIWTQVTFDTSAPWGHLPVFTSAPFWLDGGRGFGV</sequence>
<protein>
    <submittedName>
        <fullName evidence="2">GUN4 domain-containing protein</fullName>
    </submittedName>
</protein>
<gene>
    <name evidence="2" type="ORF">I8748_13115</name>
</gene>